<dbReference type="SUPFAM" id="SSF53955">
    <property type="entry name" value="Lysozyme-like"/>
    <property type="match status" value="1"/>
</dbReference>
<accession>A0A1I5R1F2</accession>
<name>A0A1I5R1F2_9GAMM</name>
<reference evidence="5" key="1">
    <citation type="submission" date="2016-10" db="EMBL/GenBank/DDBJ databases">
        <authorList>
            <person name="Varghese N."/>
            <person name="Submissions S."/>
        </authorList>
    </citation>
    <scope>NUCLEOTIDE SEQUENCE [LARGE SCALE GENOMIC DNA]</scope>
    <source>
        <strain evidence="5">JCM 15604</strain>
    </source>
</reference>
<evidence type="ECO:0000313" key="5">
    <source>
        <dbReference type="Proteomes" id="UP000182025"/>
    </source>
</evidence>
<comment type="catalytic activity">
    <reaction evidence="3">
        <text>Hydrolysis of (1-&gt;4)-beta-linkages between N-acetylmuramic acid and N-acetyl-D-glucosamine residues in a peptidoglycan and between N-acetyl-D-glucosamine residues in chitodextrins.</text>
        <dbReference type="EC" id="3.2.1.17"/>
    </reaction>
</comment>
<protein>
    <recommendedName>
        <fullName evidence="3">Lysozyme</fullName>
        <ecNumber evidence="3">3.2.1.17</ecNumber>
    </recommendedName>
</protein>
<dbReference type="Pfam" id="PF00959">
    <property type="entry name" value="Phage_lysozyme"/>
    <property type="match status" value="1"/>
</dbReference>
<comment type="similarity">
    <text evidence="3">Belongs to the glycosyl hydrolase 24 family.</text>
</comment>
<sequence>MSIRNRIAVTALTLSLAGFGAWIKSEGESPVVQKDGVELLAPHIPTKGDVPTIGHGSTRYEDGTPVTLADHPITRERAQQLARALHSEEERRFQASLPGVKLYQEEYDLYLDFVGQYGIGNWRSSSMRTHLLAGEHPKACEALLRWRYAAGYDCSTVVNGKPNQRCWGVWTRQLERHAKCWNVQ</sequence>
<dbReference type="GO" id="GO:0042742">
    <property type="term" value="P:defense response to bacterium"/>
    <property type="evidence" value="ECO:0007669"/>
    <property type="project" value="UniProtKB-KW"/>
</dbReference>
<dbReference type="GO" id="GO:0003796">
    <property type="term" value="F:lysozyme activity"/>
    <property type="evidence" value="ECO:0007669"/>
    <property type="project" value="UniProtKB-EC"/>
</dbReference>
<dbReference type="InterPro" id="IPR002196">
    <property type="entry name" value="Glyco_hydro_24"/>
</dbReference>
<keyword evidence="3" id="KW-0378">Hydrolase</keyword>
<evidence type="ECO:0000313" key="4">
    <source>
        <dbReference type="EMBL" id="SFP52342.1"/>
    </source>
</evidence>
<keyword evidence="2 3" id="KW-0081">Bacteriolytic enzyme</keyword>
<dbReference type="GO" id="GO:0009253">
    <property type="term" value="P:peptidoglycan catabolic process"/>
    <property type="evidence" value="ECO:0007669"/>
    <property type="project" value="InterPro"/>
</dbReference>
<dbReference type="EC" id="3.2.1.17" evidence="3"/>
<evidence type="ECO:0000256" key="2">
    <source>
        <dbReference type="ARBA" id="ARBA00022638"/>
    </source>
</evidence>
<dbReference type="InterPro" id="IPR051018">
    <property type="entry name" value="Bacteriophage_GH24"/>
</dbReference>
<dbReference type="RefSeq" id="WP_074914189.1">
    <property type="nucleotide sequence ID" value="NZ_FOXK01000003.1"/>
</dbReference>
<dbReference type="PANTHER" id="PTHR38107:SF3">
    <property type="entry name" value="LYSOZYME RRRD-RELATED"/>
    <property type="match status" value="1"/>
</dbReference>
<evidence type="ECO:0000256" key="1">
    <source>
        <dbReference type="ARBA" id="ARBA00022529"/>
    </source>
</evidence>
<keyword evidence="1 3" id="KW-0929">Antimicrobial</keyword>
<dbReference type="InterPro" id="IPR023347">
    <property type="entry name" value="Lysozyme_dom_sf"/>
</dbReference>
<dbReference type="GO" id="GO:0031640">
    <property type="term" value="P:killing of cells of another organism"/>
    <property type="evidence" value="ECO:0007669"/>
    <property type="project" value="UniProtKB-KW"/>
</dbReference>
<dbReference type="InterPro" id="IPR023346">
    <property type="entry name" value="Lysozyme-like_dom_sf"/>
</dbReference>
<dbReference type="AlphaFoldDB" id="A0A1I5R1F2"/>
<dbReference type="PANTHER" id="PTHR38107">
    <property type="match status" value="1"/>
</dbReference>
<evidence type="ECO:0000256" key="3">
    <source>
        <dbReference type="RuleBase" id="RU003788"/>
    </source>
</evidence>
<gene>
    <name evidence="4" type="ORF">SAMN05216177_103242</name>
</gene>
<dbReference type="OrthoDB" id="8141296at2"/>
<keyword evidence="5" id="KW-1185">Reference proteome</keyword>
<dbReference type="Proteomes" id="UP000182025">
    <property type="component" value="Unassembled WGS sequence"/>
</dbReference>
<dbReference type="EMBL" id="FOXK01000003">
    <property type="protein sequence ID" value="SFP52342.1"/>
    <property type="molecule type" value="Genomic_DNA"/>
</dbReference>
<proteinExistence type="inferred from homology"/>
<dbReference type="Gene3D" id="1.10.530.40">
    <property type="match status" value="1"/>
</dbReference>
<dbReference type="GO" id="GO:0016998">
    <property type="term" value="P:cell wall macromolecule catabolic process"/>
    <property type="evidence" value="ECO:0007669"/>
    <property type="project" value="InterPro"/>
</dbReference>
<organism evidence="4 5">
    <name type="scientific">Ectopseudomonas toyotomiensis</name>
    <dbReference type="NCBI Taxonomy" id="554344"/>
    <lineage>
        <taxon>Bacteria</taxon>
        <taxon>Pseudomonadati</taxon>
        <taxon>Pseudomonadota</taxon>
        <taxon>Gammaproteobacteria</taxon>
        <taxon>Pseudomonadales</taxon>
        <taxon>Pseudomonadaceae</taxon>
        <taxon>Ectopseudomonas</taxon>
    </lineage>
</organism>
<keyword evidence="3" id="KW-0326">Glycosidase</keyword>